<name>A0A4R6TXU9_9GAMM</name>
<keyword evidence="2" id="KW-1185">Reference proteome</keyword>
<dbReference type="AlphaFoldDB" id="A0A4R6TXU9"/>
<organism evidence="1 2">
    <name type="scientific">Thiopseudomonas denitrificans</name>
    <dbReference type="NCBI Taxonomy" id="1501432"/>
    <lineage>
        <taxon>Bacteria</taxon>
        <taxon>Pseudomonadati</taxon>
        <taxon>Pseudomonadota</taxon>
        <taxon>Gammaproteobacteria</taxon>
        <taxon>Pseudomonadales</taxon>
        <taxon>Pseudomonadaceae</taxon>
        <taxon>Thiopseudomonas</taxon>
    </lineage>
</organism>
<sequence length="191" mass="22741">MIFTNINQFEKRMENYGVIVAFFTLRYHNCQIETAYSSSQRKFLFAFVDHNIGFTCSLNGDYVSGYINHPEAVKQLMLCRNHNRYDPVHFYELLDSALPTVNFTQINNNQYQRVASRAVSDFEDRIFFNHWRNSNMSDKQRNKTIELMGYDVVKFCEKNHLIAVFYPYPTERTLNAFENFQADYSYHGLRQ</sequence>
<proteinExistence type="predicted"/>
<reference evidence="1 2" key="1">
    <citation type="submission" date="2019-03" db="EMBL/GenBank/DDBJ databases">
        <title>Genomic Encyclopedia of Type Strains, Phase IV (KMG-IV): sequencing the most valuable type-strain genomes for metagenomic binning, comparative biology and taxonomic classification.</title>
        <authorList>
            <person name="Goeker M."/>
        </authorList>
    </citation>
    <scope>NUCLEOTIDE SEQUENCE [LARGE SCALE GENOMIC DNA]</scope>
    <source>
        <strain evidence="1 2">DSM 28679</strain>
    </source>
</reference>
<dbReference type="RefSeq" id="WP_101496411.1">
    <property type="nucleotide sequence ID" value="NZ_LNJZ01000005.1"/>
</dbReference>
<gene>
    <name evidence="1" type="ORF">DFQ45_11186</name>
</gene>
<protein>
    <submittedName>
        <fullName evidence="1">Uncharacterized protein</fullName>
    </submittedName>
</protein>
<accession>A0A4R6TXU9</accession>
<comment type="caution">
    <text evidence="1">The sequence shown here is derived from an EMBL/GenBank/DDBJ whole genome shotgun (WGS) entry which is preliminary data.</text>
</comment>
<dbReference type="EMBL" id="SNYK01000011">
    <property type="protein sequence ID" value="TDQ36705.1"/>
    <property type="molecule type" value="Genomic_DNA"/>
</dbReference>
<dbReference type="OrthoDB" id="9256057at2"/>
<evidence type="ECO:0000313" key="1">
    <source>
        <dbReference type="EMBL" id="TDQ36705.1"/>
    </source>
</evidence>
<dbReference type="Proteomes" id="UP000294575">
    <property type="component" value="Unassembled WGS sequence"/>
</dbReference>
<evidence type="ECO:0000313" key="2">
    <source>
        <dbReference type="Proteomes" id="UP000294575"/>
    </source>
</evidence>